<dbReference type="InterPro" id="IPR025669">
    <property type="entry name" value="AAA_dom"/>
</dbReference>
<dbReference type="RefSeq" id="WP_007733691.1">
    <property type="nucleotide sequence ID" value="NZ_CP042915.1"/>
</dbReference>
<comment type="caution">
    <text evidence="1">The sequence shown here is derived from an EMBL/GenBank/DDBJ whole genome shotgun (WGS) entry which is preliminary data.</text>
</comment>
<accession>A0A2A5J3R8</accession>
<dbReference type="CDD" id="cd02042">
    <property type="entry name" value="ParAB_family"/>
    <property type="match status" value="1"/>
</dbReference>
<dbReference type="PANTHER" id="PTHR13696">
    <property type="entry name" value="P-LOOP CONTAINING NUCLEOSIDE TRIPHOSPHATE HYDROLASE"/>
    <property type="match status" value="1"/>
</dbReference>
<dbReference type="Pfam" id="PF13614">
    <property type="entry name" value="AAA_31"/>
    <property type="match status" value="1"/>
</dbReference>
<dbReference type="Proteomes" id="UP000230886">
    <property type="component" value="Unassembled WGS sequence"/>
</dbReference>
<accession>A0A069J636</accession>
<dbReference type="InterPro" id="IPR027417">
    <property type="entry name" value="P-loop_NTPase"/>
</dbReference>
<organism evidence="1 2">
    <name type="scientific">Rhodococcus qingshengii</name>
    <dbReference type="NCBI Taxonomy" id="334542"/>
    <lineage>
        <taxon>Bacteria</taxon>
        <taxon>Bacillati</taxon>
        <taxon>Actinomycetota</taxon>
        <taxon>Actinomycetes</taxon>
        <taxon>Mycobacteriales</taxon>
        <taxon>Nocardiaceae</taxon>
        <taxon>Rhodococcus</taxon>
        <taxon>Rhodococcus erythropolis group</taxon>
    </lineage>
</organism>
<sequence length="260" mass="27682">MQPRKIALGNQKGGVGKTASTLGLASAITAVGGKVLVVDMDQQGNTTGGLGVTLEEGMMTAYHLMNQTREGIAAEAIIATPWDGVDLIPADEELGKIESDGSNDLVFRLDVAFEGLDLSPYDAVLFDCPPNMGKVLFAVLIAADGVVAITEPTIDSVGGVQKLEETIDTVRKRANPKLEFDKIVISRKRSTGEHEFRESELRETYGSLVAKTSIPELAARQDAHSNRTPIHQFKGGKALTLQLAYSDLLAELPIVIGAPA</sequence>
<evidence type="ECO:0000313" key="1">
    <source>
        <dbReference type="EMBL" id="PCK24254.1"/>
    </source>
</evidence>
<dbReference type="PANTHER" id="PTHR13696:SF99">
    <property type="entry name" value="COBYRINIC ACID AC-DIAMIDE SYNTHASE"/>
    <property type="match status" value="1"/>
</dbReference>
<evidence type="ECO:0000313" key="2">
    <source>
        <dbReference type="Proteomes" id="UP000230886"/>
    </source>
</evidence>
<dbReference type="AlphaFoldDB" id="A0A069J636"/>
<dbReference type="Gene3D" id="3.40.50.300">
    <property type="entry name" value="P-loop containing nucleotide triphosphate hydrolases"/>
    <property type="match status" value="1"/>
</dbReference>
<name>A0A069J636_RHOSG</name>
<proteinExistence type="predicted"/>
<reference evidence="1 2" key="1">
    <citation type="submission" date="2017-07" db="EMBL/GenBank/DDBJ databases">
        <title>Draft sequence of Rhodococcus enclensis 23b-28.</title>
        <authorList>
            <person name="Besaury L."/>
            <person name="Sancelme M."/>
            <person name="Amato P."/>
            <person name="Lallement A."/>
            <person name="Delort A.-M."/>
        </authorList>
    </citation>
    <scope>NUCLEOTIDE SEQUENCE [LARGE SCALE GENOMIC DNA]</scope>
    <source>
        <strain evidence="1 2">23b-28</strain>
    </source>
</reference>
<dbReference type="EMBL" id="NOVD01000033">
    <property type="protein sequence ID" value="PCK24254.1"/>
    <property type="molecule type" value="Genomic_DNA"/>
</dbReference>
<gene>
    <name evidence="1" type="ORF">CHR55_26585</name>
</gene>
<dbReference type="InterPro" id="IPR050678">
    <property type="entry name" value="DNA_Partitioning_ATPase"/>
</dbReference>
<dbReference type="SUPFAM" id="SSF52540">
    <property type="entry name" value="P-loop containing nucleoside triphosphate hydrolases"/>
    <property type="match status" value="1"/>
</dbReference>
<protein>
    <submittedName>
        <fullName evidence="1">Cobyrinic acid a,c-diamide synthase</fullName>
    </submittedName>
</protein>